<comment type="caution">
    <text evidence="3">The sequence shown here is derived from an EMBL/GenBank/DDBJ whole genome shotgun (WGS) entry which is preliminary data.</text>
</comment>
<dbReference type="OrthoDB" id="300855at2759"/>
<feature type="compositionally biased region" description="Acidic residues" evidence="1">
    <location>
        <begin position="236"/>
        <end position="245"/>
    </location>
</feature>
<dbReference type="InterPro" id="IPR048581">
    <property type="entry name" value="RYDR_Jsol"/>
</dbReference>
<dbReference type="GO" id="GO:0033017">
    <property type="term" value="C:sarcoplasmic reticulum membrane"/>
    <property type="evidence" value="ECO:0007669"/>
    <property type="project" value="TreeGrafter"/>
</dbReference>
<feature type="compositionally biased region" description="Acidic residues" evidence="1">
    <location>
        <begin position="255"/>
        <end position="276"/>
    </location>
</feature>
<evidence type="ECO:0000259" key="2">
    <source>
        <dbReference type="Pfam" id="PF21119"/>
    </source>
</evidence>
<dbReference type="PANTHER" id="PTHR46399:SF10">
    <property type="entry name" value="RYANODINE RECEPTOR 1"/>
    <property type="match status" value="1"/>
</dbReference>
<organism evidence="3 4">
    <name type="scientific">Patagioenas fasciata monilis</name>
    <dbReference type="NCBI Taxonomy" id="372326"/>
    <lineage>
        <taxon>Eukaryota</taxon>
        <taxon>Metazoa</taxon>
        <taxon>Chordata</taxon>
        <taxon>Craniata</taxon>
        <taxon>Vertebrata</taxon>
        <taxon>Euteleostomi</taxon>
        <taxon>Archelosauria</taxon>
        <taxon>Archosauria</taxon>
        <taxon>Dinosauria</taxon>
        <taxon>Saurischia</taxon>
        <taxon>Theropoda</taxon>
        <taxon>Coelurosauria</taxon>
        <taxon>Aves</taxon>
        <taxon>Neognathae</taxon>
        <taxon>Neoaves</taxon>
        <taxon>Columbimorphae</taxon>
        <taxon>Columbiformes</taxon>
        <taxon>Columbidae</taxon>
        <taxon>Patagioenas</taxon>
    </lineage>
</organism>
<evidence type="ECO:0000313" key="4">
    <source>
        <dbReference type="Proteomes" id="UP000190648"/>
    </source>
</evidence>
<feature type="domain" description="Ryanodine receptor junctional solenoid" evidence="2">
    <location>
        <begin position="31"/>
        <end position="292"/>
    </location>
</feature>
<dbReference type="GO" id="GO:0005790">
    <property type="term" value="C:smooth endoplasmic reticulum"/>
    <property type="evidence" value="ECO:0007669"/>
    <property type="project" value="TreeGrafter"/>
</dbReference>
<dbReference type="GO" id="GO:0006941">
    <property type="term" value="P:striated muscle contraction"/>
    <property type="evidence" value="ECO:0007669"/>
    <property type="project" value="TreeGrafter"/>
</dbReference>
<evidence type="ECO:0000256" key="1">
    <source>
        <dbReference type="SAM" id="MobiDB-lite"/>
    </source>
</evidence>
<dbReference type="Proteomes" id="UP000190648">
    <property type="component" value="Unassembled WGS sequence"/>
</dbReference>
<dbReference type="GO" id="GO:0014808">
    <property type="term" value="P:release of sequestered calcium ion into cytosol by sarcoplasmic reticulum"/>
    <property type="evidence" value="ECO:0007669"/>
    <property type="project" value="TreeGrafter"/>
</dbReference>
<proteinExistence type="predicted"/>
<dbReference type="EMBL" id="LSYS01009588">
    <property type="protein sequence ID" value="OPJ66277.1"/>
    <property type="molecule type" value="Genomic_DNA"/>
</dbReference>
<dbReference type="GO" id="GO:0005219">
    <property type="term" value="F:ryanodine-sensitive calcium-release channel activity"/>
    <property type="evidence" value="ECO:0007669"/>
    <property type="project" value="TreeGrafter"/>
</dbReference>
<accession>A0A1V4J3H1</accession>
<dbReference type="GO" id="GO:0034704">
    <property type="term" value="C:calcium channel complex"/>
    <property type="evidence" value="ECO:0007669"/>
    <property type="project" value="TreeGrafter"/>
</dbReference>
<name>A0A1V4J3H1_PATFA</name>
<gene>
    <name evidence="3" type="ORF">AV530_008333</name>
</gene>
<dbReference type="AlphaFoldDB" id="A0A1V4J3H1"/>
<dbReference type="STRING" id="372326.A0A1V4J3H1"/>
<sequence length="298" mass="32621">MFILCPKGSWLQCLDILELSERQDLLRFQWHTLKLYCAVCALGNNRVAHALCSHVDQAQLLYAMESAELPGPLRAGYYDLLLAMHLDAAQRARASMSTEFIIPMTDATKAITLFPDGGRAPGPPGVGPSACLRPQPHFAEPCFILADGAGRAPLSPGIPLGTLGTRAIRMLAEAVAGGGPHTRDPVGGSVEFQLVPVLKLVSALLAVGALGDADVRRVLRMIEPRLFGDTRRDAPEHEEEEEEEEEARRKAIEAGEMEEEEEEKERKEEEEEEALEEGLLRMKLPESVKLEVRGLSPG</sequence>
<evidence type="ECO:0000313" key="3">
    <source>
        <dbReference type="EMBL" id="OPJ66277.1"/>
    </source>
</evidence>
<dbReference type="PANTHER" id="PTHR46399">
    <property type="entry name" value="B30.2/SPRY DOMAIN-CONTAINING PROTEIN"/>
    <property type="match status" value="1"/>
</dbReference>
<feature type="region of interest" description="Disordered" evidence="1">
    <location>
        <begin position="230"/>
        <end position="280"/>
    </location>
</feature>
<dbReference type="InterPro" id="IPR015925">
    <property type="entry name" value="Ryanodine_IP3_receptor"/>
</dbReference>
<dbReference type="GO" id="GO:0030018">
    <property type="term" value="C:Z disc"/>
    <property type="evidence" value="ECO:0007669"/>
    <property type="project" value="TreeGrafter"/>
</dbReference>
<keyword evidence="4" id="KW-1185">Reference proteome</keyword>
<dbReference type="Pfam" id="PF21119">
    <property type="entry name" value="RYDR_Jsol"/>
    <property type="match status" value="1"/>
</dbReference>
<protein>
    <recommendedName>
        <fullName evidence="2">Ryanodine receptor junctional solenoid domain-containing protein</fullName>
    </recommendedName>
</protein>
<dbReference type="GO" id="GO:0042383">
    <property type="term" value="C:sarcolemma"/>
    <property type="evidence" value="ECO:0007669"/>
    <property type="project" value="TreeGrafter"/>
</dbReference>
<reference evidence="3 4" key="1">
    <citation type="submission" date="2016-02" db="EMBL/GenBank/DDBJ databases">
        <title>Band-tailed pigeon sequencing and assembly.</title>
        <authorList>
            <person name="Soares A.E."/>
            <person name="Novak B.J."/>
            <person name="Rice E.S."/>
            <person name="O'Connell B."/>
            <person name="Chang D."/>
            <person name="Weber S."/>
            <person name="Shapiro B."/>
        </authorList>
    </citation>
    <scope>NUCLEOTIDE SEQUENCE [LARGE SCALE GENOMIC DNA]</scope>
    <source>
        <strain evidence="3">BTP2013</strain>
        <tissue evidence="3">Blood</tissue>
    </source>
</reference>